<keyword evidence="2" id="KW-0472">Membrane</keyword>
<feature type="compositionally biased region" description="Low complexity" evidence="1">
    <location>
        <begin position="209"/>
        <end position="223"/>
    </location>
</feature>
<feature type="region of interest" description="Disordered" evidence="1">
    <location>
        <begin position="1160"/>
        <end position="1339"/>
    </location>
</feature>
<feature type="compositionally biased region" description="Basic and acidic residues" evidence="1">
    <location>
        <begin position="1300"/>
        <end position="1312"/>
    </location>
</feature>
<feature type="compositionally biased region" description="Polar residues" evidence="1">
    <location>
        <begin position="1389"/>
        <end position="1425"/>
    </location>
</feature>
<accession>A0A8P4KE88</accession>
<feature type="compositionally biased region" description="Polar residues" evidence="1">
    <location>
        <begin position="1005"/>
        <end position="1020"/>
    </location>
</feature>
<protein>
    <submittedName>
        <fullName evidence="3">NHS-like 2</fullName>
    </submittedName>
</protein>
<dbReference type="GeneTree" id="ENSGT00950000182963"/>
<feature type="region of interest" description="Disordered" evidence="1">
    <location>
        <begin position="1377"/>
        <end position="1487"/>
    </location>
</feature>
<feature type="region of interest" description="Disordered" evidence="1">
    <location>
        <begin position="789"/>
        <end position="823"/>
    </location>
</feature>
<feature type="region of interest" description="Disordered" evidence="1">
    <location>
        <begin position="1"/>
        <end position="22"/>
    </location>
</feature>
<dbReference type="PANTHER" id="PTHR23039">
    <property type="entry name" value="NANCE-HORAN SYNDROME PROTEIN"/>
    <property type="match status" value="1"/>
</dbReference>
<feature type="transmembrane region" description="Helical" evidence="2">
    <location>
        <begin position="105"/>
        <end position="122"/>
    </location>
</feature>
<keyword evidence="4" id="KW-1185">Reference proteome</keyword>
<feature type="compositionally biased region" description="Polar residues" evidence="1">
    <location>
        <begin position="1252"/>
        <end position="1271"/>
    </location>
</feature>
<feature type="compositionally biased region" description="Polar residues" evidence="1">
    <location>
        <begin position="878"/>
        <end position="887"/>
    </location>
</feature>
<feature type="compositionally biased region" description="Gly residues" evidence="1">
    <location>
        <begin position="224"/>
        <end position="236"/>
    </location>
</feature>
<feature type="compositionally biased region" description="Polar residues" evidence="1">
    <location>
        <begin position="904"/>
        <end position="917"/>
    </location>
</feature>
<reference evidence="3" key="2">
    <citation type="submission" date="2025-09" db="UniProtKB">
        <authorList>
            <consortium name="Ensembl"/>
        </authorList>
    </citation>
    <scope>IDENTIFICATION</scope>
</reference>
<evidence type="ECO:0000256" key="2">
    <source>
        <dbReference type="SAM" id="Phobius"/>
    </source>
</evidence>
<dbReference type="PANTHER" id="PTHR23039:SF2">
    <property type="entry name" value="NHS-LIKE PROTEIN 2"/>
    <property type="match status" value="1"/>
</dbReference>
<feature type="region of interest" description="Disordered" evidence="1">
    <location>
        <begin position="589"/>
        <end position="621"/>
    </location>
</feature>
<feature type="compositionally biased region" description="Acidic residues" evidence="1">
    <location>
        <begin position="1176"/>
        <end position="1185"/>
    </location>
</feature>
<feature type="compositionally biased region" description="Pro residues" evidence="1">
    <location>
        <begin position="425"/>
        <end position="436"/>
    </location>
</feature>
<evidence type="ECO:0000256" key="1">
    <source>
        <dbReference type="SAM" id="MobiDB-lite"/>
    </source>
</evidence>
<gene>
    <name evidence="3" type="primary">nhsl2</name>
</gene>
<reference evidence="3" key="1">
    <citation type="submission" date="2025-08" db="UniProtKB">
        <authorList>
            <consortium name="Ensembl"/>
        </authorList>
    </citation>
    <scope>IDENTIFICATION</scope>
</reference>
<evidence type="ECO:0000313" key="4">
    <source>
        <dbReference type="Proteomes" id="UP000694389"/>
    </source>
</evidence>
<dbReference type="GO" id="GO:0030154">
    <property type="term" value="P:cell differentiation"/>
    <property type="evidence" value="ECO:0007669"/>
    <property type="project" value="TreeGrafter"/>
</dbReference>
<feature type="compositionally biased region" description="Pro residues" evidence="1">
    <location>
        <begin position="1057"/>
        <end position="1078"/>
    </location>
</feature>
<feature type="compositionally biased region" description="Low complexity" evidence="1">
    <location>
        <begin position="866"/>
        <end position="877"/>
    </location>
</feature>
<feature type="compositionally biased region" description="Gly residues" evidence="1">
    <location>
        <begin position="596"/>
        <end position="611"/>
    </location>
</feature>
<feature type="region of interest" description="Disordered" evidence="1">
    <location>
        <begin position="340"/>
        <end position="444"/>
    </location>
</feature>
<feature type="compositionally biased region" description="Low complexity" evidence="1">
    <location>
        <begin position="1079"/>
        <end position="1095"/>
    </location>
</feature>
<feature type="region of interest" description="Disordered" evidence="1">
    <location>
        <begin position="192"/>
        <end position="238"/>
    </location>
</feature>
<dbReference type="Pfam" id="PF15273">
    <property type="entry name" value="NHS"/>
    <property type="match status" value="3"/>
</dbReference>
<sequence length="1487" mass="158076">MRWKRRRSPAQGRTGDDEDEEKSSDTSFRVHFFKVMQIHTFLFTCDFSLSSSSSSSSSSLHPFISPSPFFPCIPSLLPSSSLLSPFSPPLSVFSLLSHLLSPPSTLIPLFLLFFFPLLSFSIPLPPLFLSSFSLPAALSIILFPSPYFTSSLSLSLSLSPFLSPSFPTLSLSLSPSIHHFLSTFLPPSAPSLSSPATSGLEAESGRRGGSSSSSHGDGNHSSISGGGGSSSSGGGAAHFRSPWQQSVNVFGSWSRPECVEELHQQAQLNLQSLLQDFEEQLYDTKLTGQTFRHPSSQSSDDTSTSLSRSPISLNNKRPDFIFLPASKQLYEDETTSSVFGLRSVTDPSPSPTPSPCGSDRPPLGWSSNNSSSSTATSATIGPPVAEKPRWHLGRRTPGHFIPLDVTGEGGGGKFHGVDLLQHSPSPSPSPGDPFPHQPRSLEPVTDTFHQNLPLRKTHSDLDTTLPADTTLGQRAPDQLHPGTMDHSGLLCSNTPSASWNGPKGSTFSPGAWNEPYNYSMNKGPAVPPKQHSIIGNAGGGTHDGVMLVSSGQSVSSHSSSFTSVTNLSGRGGNNMPGISLAAAMMGKRSETEGAAADGGRGGGGGGGGGVGETARGRERSARSIAAANAFKFRERSLSTPTDSGSFCFTEGGLGQPDRNILSTGNGNAMAITDHQQQHHNFLGLSENYALLYPRGSSEDSASTTDTISVTASDYSADGRLRLRSRSISLKKSKRKPPPPVRSVSLMKNLGEAEGRIHHDGGLYRDGRPKSLHIPRDHFPDFQPDFLLPSSTCSSKPSVSERELVHGGPDGPPSLEVQAPDREGETELTFPTHWQLGEWKNDPYRSLSGSSTATGTTVIECMKVRGSSESLLDSPSTSRATSPSQLSMETDIKASSPFKPPGLMSPSSGYSSQSETPTPTVPLSHMAGHGTVGTTGTLGTLGCKLRPKIPERKSSLPSPKDPAARSRLSFEMPGNAHLELSSIKPKQKASRRHSDTSTAAKPGKISPNSSQALPVVTQNELKTIRLRSVSRGDLEDCPDGASDTIEEEQHGRDLGEDPSPPPTLPKPKPPVAVKPPLPKRPLNLLLKSPSPSSTSPQALDSPPGSPVDRPVPLGNIYKVMKKPKPKKPIPQTQTSTCVLPDSITAPHTAYDHPFLPHSQSLFDLPPLPDPQPLLEDPVMEPEFEADPEIRLGPGDGGSLPSPCSNQEAPELQDKSKTLPTRMTISCLAELSDKKKPKVPPPVPKKPNVLLLPSSTHSSTNGSTERQTPQTDSPVGLRSPIGAFSPEEFPSTPSVPDMPEQDENHLETDEESSKESSLQDSSLTELGGKMASTGIGADDSAANEKTVLHIAEETDDDLLASTPATHTTEDLFTIIHRSKRKVLGRKEPSDSFGSRQSLVSPVKHSTSGSDLRNLTLGSSQRSSSRNENFMALLQKKGSKSSSGGARVSAMELLKSTNPLARRVTEFSTTSSTSGEGGDAVSGNGKPNDQ</sequence>
<dbReference type="Ensembl" id="ENSDLAT00005085884.1">
    <property type="protein sequence ID" value="ENSDLAP00005074608.1"/>
    <property type="gene ID" value="ENSDLAG00005020578.2"/>
</dbReference>
<name>A0A8P4KE88_DICLA</name>
<organism evidence="3 4">
    <name type="scientific">Dicentrarchus labrax</name>
    <name type="common">European seabass</name>
    <name type="synonym">Morone labrax</name>
    <dbReference type="NCBI Taxonomy" id="13489"/>
    <lineage>
        <taxon>Eukaryota</taxon>
        <taxon>Metazoa</taxon>
        <taxon>Chordata</taxon>
        <taxon>Craniata</taxon>
        <taxon>Vertebrata</taxon>
        <taxon>Euteleostomi</taxon>
        <taxon>Actinopterygii</taxon>
        <taxon>Neopterygii</taxon>
        <taxon>Teleostei</taxon>
        <taxon>Neoteleostei</taxon>
        <taxon>Acanthomorphata</taxon>
        <taxon>Eupercaria</taxon>
        <taxon>Moronidae</taxon>
        <taxon>Dicentrarchus</taxon>
    </lineage>
</organism>
<feature type="compositionally biased region" description="Low complexity" evidence="1">
    <location>
        <begin position="366"/>
        <end position="379"/>
    </location>
</feature>
<feature type="compositionally biased region" description="Low complexity" evidence="1">
    <location>
        <begin position="931"/>
        <end position="941"/>
    </location>
</feature>
<proteinExistence type="predicted"/>
<dbReference type="InterPro" id="IPR024845">
    <property type="entry name" value="NHS-like"/>
</dbReference>
<keyword evidence="2" id="KW-0812">Transmembrane</keyword>
<keyword evidence="2" id="KW-1133">Transmembrane helix</keyword>
<feature type="region of interest" description="Disordered" evidence="1">
    <location>
        <begin position="756"/>
        <end position="777"/>
    </location>
</feature>
<evidence type="ECO:0000313" key="3">
    <source>
        <dbReference type="Ensembl" id="ENSDLAP00005074608.1"/>
    </source>
</evidence>
<feature type="region of interest" description="Disordered" evidence="1">
    <location>
        <begin position="288"/>
        <end position="311"/>
    </location>
</feature>
<feature type="region of interest" description="Disordered" evidence="1">
    <location>
        <begin position="866"/>
        <end position="1135"/>
    </location>
</feature>
<feature type="compositionally biased region" description="Low complexity" evidence="1">
    <location>
        <begin position="295"/>
        <end position="309"/>
    </location>
</feature>
<dbReference type="Proteomes" id="UP000694389">
    <property type="component" value="Unassembled WGS sequence"/>
</dbReference>